<sequence length="146" mass="15335">MNLEGNFFVEKPRAAVWALINDPDVLRQAIPGCQSLEAVDEGYAATVTIAIGPVKAKFNGRVKLQDVQAPESYRISGEGSGGIAGFAKGGANVRLEETDGGTTIHYAVDAAIGGKLAQLGSRLIESTSKKLSGQFFERIAEIARGA</sequence>
<dbReference type="EMBL" id="JACHBF010000003">
    <property type="protein sequence ID" value="MBB6490759.1"/>
    <property type="molecule type" value="Genomic_DNA"/>
</dbReference>
<evidence type="ECO:0000313" key="1">
    <source>
        <dbReference type="EMBL" id="MBB6490759.1"/>
    </source>
</evidence>
<dbReference type="SUPFAM" id="SSF55961">
    <property type="entry name" value="Bet v1-like"/>
    <property type="match status" value="1"/>
</dbReference>
<dbReference type="Gene3D" id="3.30.530.20">
    <property type="match status" value="1"/>
</dbReference>
<dbReference type="CDD" id="cd05018">
    <property type="entry name" value="CoxG"/>
    <property type="match status" value="1"/>
</dbReference>
<organism evidence="2 3">
    <name type="scientific">Rhizobium tropici</name>
    <dbReference type="NCBI Taxonomy" id="398"/>
    <lineage>
        <taxon>Bacteria</taxon>
        <taxon>Pseudomonadati</taxon>
        <taxon>Pseudomonadota</taxon>
        <taxon>Alphaproteobacteria</taxon>
        <taxon>Hyphomicrobiales</taxon>
        <taxon>Rhizobiaceae</taxon>
        <taxon>Rhizobium/Agrobacterium group</taxon>
        <taxon>Rhizobium</taxon>
    </lineage>
</organism>
<dbReference type="InterPro" id="IPR023393">
    <property type="entry name" value="START-like_dom_sf"/>
</dbReference>
<evidence type="ECO:0000313" key="2">
    <source>
        <dbReference type="EMBL" id="NEV12238.1"/>
    </source>
</evidence>
<reference evidence="1 4" key="2">
    <citation type="submission" date="2020-08" db="EMBL/GenBank/DDBJ databases">
        <title>Genomic Encyclopedia of Type Strains, Phase IV (KMG-V): Genome sequencing to study the core and pangenomes of soil and plant-associated prokaryotes.</title>
        <authorList>
            <person name="Whitman W."/>
        </authorList>
    </citation>
    <scope>NUCLEOTIDE SEQUENCE [LARGE SCALE GENOMIC DNA]</scope>
    <source>
        <strain evidence="1 4">SEMIA 4059</strain>
    </source>
</reference>
<protein>
    <submittedName>
        <fullName evidence="2">Carbon monoxide dehydrogenase subunit G</fullName>
    </submittedName>
</protein>
<name>A0A6P1C592_RHITR</name>
<dbReference type="PANTHER" id="PTHR38588:SF1">
    <property type="entry name" value="BLL0334 PROTEIN"/>
    <property type="match status" value="1"/>
</dbReference>
<comment type="caution">
    <text evidence="2">The sequence shown here is derived from an EMBL/GenBank/DDBJ whole genome shotgun (WGS) entry which is preliminary data.</text>
</comment>
<proteinExistence type="predicted"/>
<dbReference type="PANTHER" id="PTHR38588">
    <property type="entry name" value="BLL0334 PROTEIN"/>
    <property type="match status" value="1"/>
</dbReference>
<dbReference type="RefSeq" id="WP_015342622.1">
    <property type="nucleotide sequence ID" value="NZ_JAADZA010000014.1"/>
</dbReference>
<evidence type="ECO:0000313" key="3">
    <source>
        <dbReference type="Proteomes" id="UP000471190"/>
    </source>
</evidence>
<dbReference type="Proteomes" id="UP000526625">
    <property type="component" value="Unassembled WGS sequence"/>
</dbReference>
<keyword evidence="4" id="KW-1185">Reference proteome</keyword>
<dbReference type="Pfam" id="PF06240">
    <property type="entry name" value="COXG"/>
    <property type="match status" value="1"/>
</dbReference>
<gene>
    <name evidence="1" type="ORF">GGD45_001156</name>
    <name evidence="2" type="ORF">GXW80_14685</name>
</gene>
<evidence type="ECO:0000313" key="4">
    <source>
        <dbReference type="Proteomes" id="UP000526625"/>
    </source>
</evidence>
<dbReference type="InterPro" id="IPR010419">
    <property type="entry name" value="CO_DH_gsu"/>
</dbReference>
<reference evidence="2 3" key="1">
    <citation type="submission" date="2020-02" db="EMBL/GenBank/DDBJ databases">
        <title>Draft genome sequence of Rhizobium tropici.</title>
        <authorList>
            <person name="Khayi S."/>
            <person name="Jemo M."/>
        </authorList>
    </citation>
    <scope>NUCLEOTIDE SEQUENCE [LARGE SCALE GENOMIC DNA]</scope>
    <source>
        <strain evidence="2 3">A12</strain>
    </source>
</reference>
<accession>A0A6P1C592</accession>
<dbReference type="Proteomes" id="UP000471190">
    <property type="component" value="Unassembled WGS sequence"/>
</dbReference>
<dbReference type="AlphaFoldDB" id="A0A6P1C592"/>
<dbReference type="EMBL" id="JAADZA010000014">
    <property type="protein sequence ID" value="NEV12238.1"/>
    <property type="molecule type" value="Genomic_DNA"/>
</dbReference>